<gene>
    <name evidence="1" type="ORF">ATY39_08990</name>
</gene>
<dbReference type="OrthoDB" id="2867965at2"/>
<dbReference type="AlphaFoldDB" id="A0A143HDL8"/>
<protein>
    <recommendedName>
        <fullName evidence="3">STAS domain-containing protein</fullName>
    </recommendedName>
</protein>
<sequence>MSVSTYKITKNISAKKVEVTVGEQMSIPEAQRFATEFQQTVASVDASNFELDVDCTGMKVLNQEMAEALEAAMGLYLQAGFKKVIFVVQNNTILKMQLSRIARKAGLTNADVINK</sequence>
<dbReference type="RefSeq" id="WP_066788785.1">
    <property type="nucleotide sequence ID" value="NZ_CP014806.1"/>
</dbReference>
<accession>A0A143HDL8</accession>
<dbReference type="EMBL" id="CP014806">
    <property type="protein sequence ID" value="AMW99580.1"/>
    <property type="molecule type" value="Genomic_DNA"/>
</dbReference>
<evidence type="ECO:0000313" key="1">
    <source>
        <dbReference type="EMBL" id="AMW99580.1"/>
    </source>
</evidence>
<dbReference type="Proteomes" id="UP000076021">
    <property type="component" value="Chromosome"/>
</dbReference>
<dbReference type="KEGG" id="rst:ATY39_08990"/>
<evidence type="ECO:0008006" key="3">
    <source>
        <dbReference type="Google" id="ProtNLM"/>
    </source>
</evidence>
<organism evidence="1 2">
    <name type="scientific">Rummeliibacillus stabekisii</name>
    <dbReference type="NCBI Taxonomy" id="241244"/>
    <lineage>
        <taxon>Bacteria</taxon>
        <taxon>Bacillati</taxon>
        <taxon>Bacillota</taxon>
        <taxon>Bacilli</taxon>
        <taxon>Bacillales</taxon>
        <taxon>Caryophanaceae</taxon>
        <taxon>Rummeliibacillus</taxon>
    </lineage>
</organism>
<keyword evidence="2" id="KW-1185">Reference proteome</keyword>
<reference evidence="1 2" key="1">
    <citation type="journal article" date="2016" name="Genome Announc.">
        <title>Whole-Genome Sequence of Rummeliibacillus stabekisii Strain PP9 Isolated from Antarctic Soil.</title>
        <authorList>
            <person name="da Mota F.F."/>
            <person name="Vollu R.E."/>
            <person name="Jurelevicius D."/>
            <person name="Seldin L."/>
        </authorList>
    </citation>
    <scope>NUCLEOTIDE SEQUENCE [LARGE SCALE GENOMIC DNA]</scope>
    <source>
        <strain evidence="1 2">PP9</strain>
    </source>
</reference>
<reference evidence="2" key="2">
    <citation type="submission" date="2016-03" db="EMBL/GenBank/DDBJ databases">
        <authorList>
            <person name="Seldin L."/>
        </authorList>
    </citation>
    <scope>NUCLEOTIDE SEQUENCE [LARGE SCALE GENOMIC DNA]</scope>
    <source>
        <strain evidence="2">PP9</strain>
    </source>
</reference>
<name>A0A143HDL8_9BACL</name>
<proteinExistence type="predicted"/>
<evidence type="ECO:0000313" key="2">
    <source>
        <dbReference type="Proteomes" id="UP000076021"/>
    </source>
</evidence>